<dbReference type="Proteomes" id="UP000649617">
    <property type="component" value="Unassembled WGS sequence"/>
</dbReference>
<protein>
    <submittedName>
        <fullName evidence="2">Uncharacterized protein</fullName>
    </submittedName>
</protein>
<accession>A0A812PPX2</accession>
<evidence type="ECO:0000313" key="3">
    <source>
        <dbReference type="Proteomes" id="UP000649617"/>
    </source>
</evidence>
<comment type="caution">
    <text evidence="2">The sequence shown here is derived from an EMBL/GenBank/DDBJ whole genome shotgun (WGS) entry which is preliminary data.</text>
</comment>
<proteinExistence type="predicted"/>
<dbReference type="AlphaFoldDB" id="A0A812PPX2"/>
<feature type="region of interest" description="Disordered" evidence="1">
    <location>
        <begin position="430"/>
        <end position="469"/>
    </location>
</feature>
<organism evidence="2 3">
    <name type="scientific">Symbiodinium pilosum</name>
    <name type="common">Dinoflagellate</name>
    <dbReference type="NCBI Taxonomy" id="2952"/>
    <lineage>
        <taxon>Eukaryota</taxon>
        <taxon>Sar</taxon>
        <taxon>Alveolata</taxon>
        <taxon>Dinophyceae</taxon>
        <taxon>Suessiales</taxon>
        <taxon>Symbiodiniaceae</taxon>
        <taxon>Symbiodinium</taxon>
    </lineage>
</organism>
<name>A0A812PPX2_SYMPI</name>
<dbReference type="OrthoDB" id="405927at2759"/>
<keyword evidence="3" id="KW-1185">Reference proteome</keyword>
<evidence type="ECO:0000313" key="2">
    <source>
        <dbReference type="EMBL" id="CAE7370294.1"/>
    </source>
</evidence>
<reference evidence="2" key="1">
    <citation type="submission" date="2021-02" db="EMBL/GenBank/DDBJ databases">
        <authorList>
            <person name="Dougan E. K."/>
            <person name="Rhodes N."/>
            <person name="Thang M."/>
            <person name="Chan C."/>
        </authorList>
    </citation>
    <scope>NUCLEOTIDE SEQUENCE</scope>
</reference>
<evidence type="ECO:0000256" key="1">
    <source>
        <dbReference type="SAM" id="MobiDB-lite"/>
    </source>
</evidence>
<dbReference type="EMBL" id="CAJNIZ010015180">
    <property type="protein sequence ID" value="CAE7370294.1"/>
    <property type="molecule type" value="Genomic_DNA"/>
</dbReference>
<sequence>MHPSHHPGRILRLDCPTCEWEVEQPEDGNVYMSYVVRLECLKSVKWTSPSGTDELLHATGYLDWAGEARCVFCTRNDATKLWACSPFYTKRPFTSDGFTGRSMIHYKDPITELERIIIPTGKDGVTRGHYDPNSPIRVSFDNHIESGTANLPQRPLAVAEMDGHVYIAVGSLLMKRSQGNTDATWTTVLDMLQHDTSVTQVDESVGGPRGLTAIDNPASANGKSFLVAWNPNGRSQGCIYRLDPKTNADGFDVTQEKCVKQIMRDSYEANGKFPYALAAYNDILAVPARNGGTVHFIGFMVLLWGPTASSLPANPGQWNGDASASYWAGGGYMIRRSLSQYETREVGGRRCRADQVDPVLTAVRAYALSPFPEQSGVYFGGYDCNFFTSDNTAWIFWGSDCVTQDIPEVAATGCEQPATPGATCTTIGTTTTSQQQSPAAAGNTTTTTEVVADETTAGTTGTTPQVSSTTTAEAAEEGNTTATTLAVADKTTTLQGMLSGSSRLYCCLYVLPWILLYLQRLLAQL</sequence>
<gene>
    <name evidence="2" type="ORF">SPIL2461_LOCUS8992</name>
</gene>